<evidence type="ECO:0000256" key="3">
    <source>
        <dbReference type="ARBA" id="ARBA00022960"/>
    </source>
</evidence>
<evidence type="ECO:0000256" key="1">
    <source>
        <dbReference type="ARBA" id="ARBA00009369"/>
    </source>
</evidence>
<evidence type="ECO:0000256" key="2">
    <source>
        <dbReference type="ARBA" id="ARBA00013855"/>
    </source>
</evidence>
<protein>
    <recommendedName>
        <fullName evidence="2">Cell shape-determining protein MreC</fullName>
    </recommendedName>
    <alternativeName>
        <fullName evidence="4">Cell shape protein MreC</fullName>
    </alternativeName>
</protein>
<sequence>MRGVFSKRKLVIGAMVLLFLFSLNLISPQVRSVVISVSLRIQTPLWQAGDIVATFFGGGRLRVENETLKQENFALLQRLVSLQYVEKENEELRSMMGFGLAEEFEMVLAEVVGKNLMEDVITVRAGKNQGVREGMPVVAASNVAVGRVVEAFPNHARVQLITANGSRLDAKVRETQAAGGVRGQGGSKLLFDVVPREDELQVGDLVVTMGEVFPRNLLVGQAQEIFKSGTDDFQRASLEPFLNIKSLETVFVITSLRP</sequence>
<accession>A0A837IPU1</accession>
<dbReference type="EMBL" id="LCPH01000002">
    <property type="protein sequence ID" value="KKU93278.1"/>
    <property type="molecule type" value="Genomic_DNA"/>
</dbReference>
<dbReference type="InterPro" id="IPR007221">
    <property type="entry name" value="MreC"/>
</dbReference>
<dbReference type="GO" id="GO:0008360">
    <property type="term" value="P:regulation of cell shape"/>
    <property type="evidence" value="ECO:0007669"/>
    <property type="project" value="UniProtKB-KW"/>
</dbReference>
<comment type="similarity">
    <text evidence="1">Belongs to the MreC family.</text>
</comment>
<evidence type="ECO:0000256" key="4">
    <source>
        <dbReference type="ARBA" id="ARBA00032089"/>
    </source>
</evidence>
<evidence type="ECO:0000259" key="5">
    <source>
        <dbReference type="Pfam" id="PF04085"/>
    </source>
</evidence>
<dbReference type="AlphaFoldDB" id="A0A837IPU1"/>
<evidence type="ECO:0000313" key="6">
    <source>
        <dbReference type="EMBL" id="KKU93278.1"/>
    </source>
</evidence>
<dbReference type="Pfam" id="PF04085">
    <property type="entry name" value="MreC"/>
    <property type="match status" value="1"/>
</dbReference>
<keyword evidence="3" id="KW-0133">Cell shape</keyword>
<dbReference type="PIRSF" id="PIRSF038471">
    <property type="entry name" value="MreC"/>
    <property type="match status" value="1"/>
</dbReference>
<dbReference type="Proteomes" id="UP000034462">
    <property type="component" value="Unassembled WGS sequence"/>
</dbReference>
<dbReference type="Gene3D" id="2.40.10.340">
    <property type="entry name" value="Rod shape-determining protein MreC, domain 1"/>
    <property type="match status" value="1"/>
</dbReference>
<dbReference type="GO" id="GO:0005886">
    <property type="term" value="C:plasma membrane"/>
    <property type="evidence" value="ECO:0007669"/>
    <property type="project" value="TreeGrafter"/>
</dbReference>
<dbReference type="InterPro" id="IPR042177">
    <property type="entry name" value="Cell/Rod_1"/>
</dbReference>
<comment type="caution">
    <text evidence="6">The sequence shown here is derived from an EMBL/GenBank/DDBJ whole genome shotgun (WGS) entry which is preliminary data.</text>
</comment>
<organism evidence="6 7">
    <name type="scientific">Candidatus Yanofskybacteria bacterium GW2011_GWC1_48_11</name>
    <dbReference type="NCBI Taxonomy" id="1619027"/>
    <lineage>
        <taxon>Bacteria</taxon>
        <taxon>Candidatus Yanofskyibacteriota</taxon>
    </lineage>
</organism>
<dbReference type="PANTHER" id="PTHR34138:SF1">
    <property type="entry name" value="CELL SHAPE-DETERMINING PROTEIN MREC"/>
    <property type="match status" value="1"/>
</dbReference>
<dbReference type="PANTHER" id="PTHR34138">
    <property type="entry name" value="CELL SHAPE-DETERMINING PROTEIN MREC"/>
    <property type="match status" value="1"/>
</dbReference>
<dbReference type="Gene3D" id="2.40.10.350">
    <property type="entry name" value="Rod shape-determining protein MreC, domain 2"/>
    <property type="match status" value="1"/>
</dbReference>
<proteinExistence type="inferred from homology"/>
<dbReference type="InterPro" id="IPR042175">
    <property type="entry name" value="Cell/Rod_MreC_2"/>
</dbReference>
<name>A0A837IPU1_9BACT</name>
<reference evidence="6 7" key="1">
    <citation type="journal article" date="2015" name="Nature">
        <title>rRNA introns, odd ribosomes, and small enigmatic genomes across a large radiation of phyla.</title>
        <authorList>
            <person name="Brown C.T."/>
            <person name="Hug L.A."/>
            <person name="Thomas B.C."/>
            <person name="Sharon I."/>
            <person name="Castelle C.J."/>
            <person name="Singh A."/>
            <person name="Wilkins M.J."/>
            <person name="Williams K.H."/>
            <person name="Banfield J.F."/>
        </authorList>
    </citation>
    <scope>NUCLEOTIDE SEQUENCE [LARGE SCALE GENOMIC DNA]</scope>
</reference>
<evidence type="ECO:0000313" key="7">
    <source>
        <dbReference type="Proteomes" id="UP000034462"/>
    </source>
</evidence>
<gene>
    <name evidence="6" type="ORF">UY25_C0002G0002</name>
</gene>
<feature type="domain" description="Rod shape-determining protein MreC beta-barrel core" evidence="5">
    <location>
        <begin position="117"/>
        <end position="253"/>
    </location>
</feature>
<dbReference type="InterPro" id="IPR055342">
    <property type="entry name" value="MreC_beta-barrel_core"/>
</dbReference>